<reference evidence="4" key="3">
    <citation type="submission" date="2016-08" db="EMBL/GenBank/DDBJ databases">
        <title>Sequencing, assembly and comparative genomics of S. aureofaciens ATCC 10762.</title>
        <authorList>
            <person name="Gradnigo J.S."/>
            <person name="Johnson N."/>
            <person name="Somerville G.A."/>
        </authorList>
    </citation>
    <scope>NUCLEOTIDE SEQUENCE [LARGE SCALE GENOMIC DNA]</scope>
    <source>
        <strain evidence="4">ATCC 10762 / DSM 40127 / CCM 3239 / JCM 4008 / LMG 5968 / NBRC 12843 / NCIMB 8234 / A-377</strain>
    </source>
</reference>
<dbReference type="Proteomes" id="UP000610124">
    <property type="component" value="Unassembled WGS sequence"/>
</dbReference>
<dbReference type="RefSeq" id="WP_050366186.1">
    <property type="nucleotide sequence ID" value="NZ_BMUB01000024.1"/>
</dbReference>
<feature type="region of interest" description="Disordered" evidence="1">
    <location>
        <begin position="32"/>
        <end position="67"/>
    </location>
</feature>
<proteinExistence type="predicted"/>
<evidence type="ECO:0000313" key="4">
    <source>
        <dbReference type="Proteomes" id="UP000037395"/>
    </source>
</evidence>
<protein>
    <recommendedName>
        <fullName evidence="6">ESX-1 secretion-associated protein</fullName>
    </recommendedName>
</protein>
<name>A0A1E7N9I3_KITAU</name>
<sequence>MSDRATAFDRMMNPWAYDADGNLTAQARAQEAARTQINSTSASGGGGGGGGGFNADPNALTTAGNNSDQIHVRLNTDGRGADEATAKVSTALANWSTGKAAAGAAGTWDQCVAALGGTIGQTTQALRATATNYRQNESAVQHDLGA</sequence>
<comment type="caution">
    <text evidence="3">The sequence shown here is derived from an EMBL/GenBank/DDBJ whole genome shotgun (WGS) entry which is preliminary data.</text>
</comment>
<reference evidence="2 5" key="1">
    <citation type="journal article" date="2014" name="Int. J. Syst. Evol. Microbiol.">
        <title>Complete genome sequence of Corynebacterium casei LMG S-19264T (=DSM 44701T), isolated from a smear-ripened cheese.</title>
        <authorList>
            <consortium name="US DOE Joint Genome Institute (JGI-PGF)"/>
            <person name="Walter F."/>
            <person name="Albersmeier A."/>
            <person name="Kalinowski J."/>
            <person name="Ruckert C."/>
        </authorList>
    </citation>
    <scope>NUCLEOTIDE SEQUENCE [LARGE SCALE GENOMIC DNA]</scope>
    <source>
        <strain evidence="2 5">JCM 4434</strain>
    </source>
</reference>
<gene>
    <name evidence="2" type="ORF">GCM10010502_63860</name>
    <name evidence="3" type="ORF">HS99_0006085</name>
</gene>
<dbReference type="GeneID" id="97489311"/>
<accession>A0A8H9HYB5</accession>
<evidence type="ECO:0000313" key="5">
    <source>
        <dbReference type="Proteomes" id="UP000610124"/>
    </source>
</evidence>
<reference evidence="2" key="5">
    <citation type="submission" date="2020-09" db="EMBL/GenBank/DDBJ databases">
        <authorList>
            <person name="Sun Q."/>
            <person name="Ohkuma M."/>
        </authorList>
    </citation>
    <scope>NUCLEOTIDE SEQUENCE</scope>
    <source>
        <strain evidence="2">JCM 4434</strain>
    </source>
</reference>
<evidence type="ECO:0000256" key="1">
    <source>
        <dbReference type="SAM" id="MobiDB-lite"/>
    </source>
</evidence>
<organism evidence="3 4">
    <name type="scientific">Kitasatospora aureofaciens</name>
    <name type="common">Streptomyces aureofaciens</name>
    <dbReference type="NCBI Taxonomy" id="1894"/>
    <lineage>
        <taxon>Bacteria</taxon>
        <taxon>Bacillati</taxon>
        <taxon>Actinomycetota</taxon>
        <taxon>Actinomycetes</taxon>
        <taxon>Kitasatosporales</taxon>
        <taxon>Streptomycetaceae</taxon>
        <taxon>Kitasatospora</taxon>
    </lineage>
</organism>
<evidence type="ECO:0000313" key="2">
    <source>
        <dbReference type="EMBL" id="GGV00586.1"/>
    </source>
</evidence>
<dbReference type="EMBL" id="JPRF03000021">
    <property type="protein sequence ID" value="OEV37352.1"/>
    <property type="molecule type" value="Genomic_DNA"/>
</dbReference>
<dbReference type="AlphaFoldDB" id="A0A1E7N9I3"/>
<feature type="compositionally biased region" description="Gly residues" evidence="1">
    <location>
        <begin position="43"/>
        <end position="53"/>
    </location>
</feature>
<keyword evidence="4" id="KW-1185">Reference proteome</keyword>
<dbReference type="OrthoDB" id="4251498at2"/>
<evidence type="ECO:0000313" key="3">
    <source>
        <dbReference type="EMBL" id="OEV37352.1"/>
    </source>
</evidence>
<evidence type="ECO:0008006" key="6">
    <source>
        <dbReference type="Google" id="ProtNLM"/>
    </source>
</evidence>
<dbReference type="Proteomes" id="UP000037395">
    <property type="component" value="Unassembled WGS sequence"/>
</dbReference>
<reference evidence="3" key="4">
    <citation type="submission" date="2016-08" db="EMBL/GenBank/DDBJ databases">
        <title>Sequencing, Assembly and Comparative Genomics of S. aureofaciens ATCC 10762.</title>
        <authorList>
            <person name="Gradnigo J.S."/>
            <person name="Johnson N."/>
            <person name="Somerville G.A."/>
        </authorList>
    </citation>
    <scope>NUCLEOTIDE SEQUENCE [LARGE SCALE GENOMIC DNA]</scope>
    <source>
        <strain evidence="3">ATCC 10762</strain>
    </source>
</reference>
<accession>A0A1E7N9I3</accession>
<dbReference type="EMBL" id="BMUB01000024">
    <property type="protein sequence ID" value="GGV00586.1"/>
    <property type="molecule type" value="Genomic_DNA"/>
</dbReference>
<reference evidence="3 4" key="2">
    <citation type="submission" date="2014-07" db="EMBL/GenBank/DDBJ databases">
        <authorList>
            <person name="Zhang J.E."/>
            <person name="Yang H."/>
            <person name="Guo J."/>
            <person name="Deng Z."/>
            <person name="Luo H."/>
            <person name="Luo M."/>
            <person name="Zhao B."/>
        </authorList>
    </citation>
    <scope>NUCLEOTIDE SEQUENCE [LARGE SCALE GENOMIC DNA]</scope>
    <source>
        <strain evidence="3">ATCC 10762</strain>
        <strain evidence="4">ATCC 10762 / DSM 40127 / CCM 3239 / JCM 4008 / LMG 5968 / NBRC 12843 / NCIMB 8234 / A-377</strain>
    </source>
</reference>